<keyword evidence="2" id="KW-1185">Reference proteome</keyword>
<dbReference type="STRING" id="97359.A0A550CF53"/>
<proteinExistence type="predicted"/>
<organism evidence="1 2">
    <name type="scientific">Schizophyllum amplum</name>
    <dbReference type="NCBI Taxonomy" id="97359"/>
    <lineage>
        <taxon>Eukaryota</taxon>
        <taxon>Fungi</taxon>
        <taxon>Dikarya</taxon>
        <taxon>Basidiomycota</taxon>
        <taxon>Agaricomycotina</taxon>
        <taxon>Agaricomycetes</taxon>
        <taxon>Agaricomycetidae</taxon>
        <taxon>Agaricales</taxon>
        <taxon>Schizophyllaceae</taxon>
        <taxon>Schizophyllum</taxon>
    </lineage>
</organism>
<accession>A0A550CF53</accession>
<dbReference type="InterPro" id="IPR011009">
    <property type="entry name" value="Kinase-like_dom_sf"/>
</dbReference>
<evidence type="ECO:0008006" key="3">
    <source>
        <dbReference type="Google" id="ProtNLM"/>
    </source>
</evidence>
<evidence type="ECO:0000313" key="2">
    <source>
        <dbReference type="Proteomes" id="UP000320762"/>
    </source>
</evidence>
<name>A0A550CF53_9AGAR</name>
<dbReference type="SUPFAM" id="SSF56112">
    <property type="entry name" value="Protein kinase-like (PK-like)"/>
    <property type="match status" value="1"/>
</dbReference>
<dbReference type="Proteomes" id="UP000320762">
    <property type="component" value="Unassembled WGS sequence"/>
</dbReference>
<dbReference type="Gene3D" id="1.10.510.10">
    <property type="entry name" value="Transferase(Phosphotransferase) domain 1"/>
    <property type="match status" value="1"/>
</dbReference>
<evidence type="ECO:0000313" key="1">
    <source>
        <dbReference type="EMBL" id="TRM63414.1"/>
    </source>
</evidence>
<protein>
    <recommendedName>
        <fullName evidence="3">Protein kinase domain-containing protein</fullName>
    </recommendedName>
</protein>
<reference evidence="1 2" key="1">
    <citation type="journal article" date="2019" name="New Phytol.">
        <title>Comparative genomics reveals unique wood-decay strategies and fruiting body development in the Schizophyllaceae.</title>
        <authorList>
            <person name="Almasi E."/>
            <person name="Sahu N."/>
            <person name="Krizsan K."/>
            <person name="Balint B."/>
            <person name="Kovacs G.M."/>
            <person name="Kiss B."/>
            <person name="Cseklye J."/>
            <person name="Drula E."/>
            <person name="Henrissat B."/>
            <person name="Nagy I."/>
            <person name="Chovatia M."/>
            <person name="Adam C."/>
            <person name="LaButti K."/>
            <person name="Lipzen A."/>
            <person name="Riley R."/>
            <person name="Grigoriev I.V."/>
            <person name="Nagy L.G."/>
        </authorList>
    </citation>
    <scope>NUCLEOTIDE SEQUENCE [LARGE SCALE GENOMIC DNA]</scope>
    <source>
        <strain evidence="1 2">NL-1724</strain>
    </source>
</reference>
<comment type="caution">
    <text evidence="1">The sequence shown here is derived from an EMBL/GenBank/DDBJ whole genome shotgun (WGS) entry which is preliminary data.</text>
</comment>
<sequence>MAHNFQWRLIAYVDGTRETLYPVTLYHPSDMGAVEDLLHSFRRKAFIANDIITTLGRPKEVLITEPAVVLRMEQANWKLGDVCELLSGKTTLADLHQALFNGVHGQETPLLIVELSRGNRRLEDLQALDVLKEMEKKRQAIFEDAPGMTPSASCKPRKYKDIQAGPTALLDGRYGGSYPNSAALPIEVLHPAFATFNAITSDLNHHLDKDILIATKKLMVAASQVVALETDRSETTHTLLSDLLNVTLHQTTSVDRSAGDYIGTYTRNEEPTGPATLVIVEEKAELGSSDDPAVKAEFSYLQHWSAKSTQKLANATSCPSFIVAIAGAYVCVLGAVITTHTIVNHLTDYVWIGGGRAIDIGHIYRVARIFSALRRAIHELTSYYADLPKRGPNSIYFSQATSYADESGVVHFRYLRPLKPGADSSCASFLARELKKTEGANLAGDPPLVDGERLFVVKFVERYGVEAHELLASHGKAPKLFYYGNIWESAPERHGCKGRKMVVMEYVKGQHFPEAPASAMREVLFTTVRILHDAGYVHGDIRMPNVLIKDGEGDADARILLLDFDWAGKEGEVHYPPDLSREIPWASGIEEFGLIKKEHDIAMIHKIYT</sequence>
<dbReference type="OrthoDB" id="4062651at2759"/>
<dbReference type="AlphaFoldDB" id="A0A550CF53"/>
<dbReference type="EMBL" id="VDMD01000009">
    <property type="protein sequence ID" value="TRM63414.1"/>
    <property type="molecule type" value="Genomic_DNA"/>
</dbReference>
<gene>
    <name evidence="1" type="ORF">BD626DRAFT_271443</name>
</gene>